<gene>
    <name evidence="1" type="ORF">LG943_12695</name>
</gene>
<evidence type="ECO:0000313" key="2">
    <source>
        <dbReference type="Proteomes" id="UP001140076"/>
    </source>
</evidence>
<dbReference type="AlphaFoldDB" id="A0A9X3SEP2"/>
<proteinExistence type="predicted"/>
<comment type="caution">
    <text evidence="1">The sequence shown here is derived from an EMBL/GenBank/DDBJ whole genome shotgun (WGS) entry which is preliminary data.</text>
</comment>
<protein>
    <submittedName>
        <fullName evidence="1">Uncharacterized protein</fullName>
    </submittedName>
</protein>
<organism evidence="1 2">
    <name type="scientific">Streptomonospora mangrovi</name>
    <dbReference type="NCBI Taxonomy" id="2883123"/>
    <lineage>
        <taxon>Bacteria</taxon>
        <taxon>Bacillati</taxon>
        <taxon>Actinomycetota</taxon>
        <taxon>Actinomycetes</taxon>
        <taxon>Streptosporangiales</taxon>
        <taxon>Nocardiopsidaceae</taxon>
        <taxon>Streptomonospora</taxon>
    </lineage>
</organism>
<name>A0A9X3SEP2_9ACTN</name>
<accession>A0A9X3SEP2</accession>
<reference evidence="1" key="1">
    <citation type="submission" date="2021-10" db="EMBL/GenBank/DDBJ databases">
        <title>Streptomonospora sp. nov., isolated from mangrove soil.</title>
        <authorList>
            <person name="Chen X."/>
            <person name="Ge X."/>
            <person name="Liu W."/>
        </authorList>
    </citation>
    <scope>NUCLEOTIDE SEQUENCE</scope>
    <source>
        <strain evidence="1">S1-112</strain>
    </source>
</reference>
<dbReference type="EMBL" id="JAJAQC010000018">
    <property type="protein sequence ID" value="MDA0565167.1"/>
    <property type="molecule type" value="Genomic_DNA"/>
</dbReference>
<evidence type="ECO:0000313" key="1">
    <source>
        <dbReference type="EMBL" id="MDA0565167.1"/>
    </source>
</evidence>
<dbReference type="RefSeq" id="WP_270072446.1">
    <property type="nucleotide sequence ID" value="NZ_JAJAQC010000018.1"/>
</dbReference>
<keyword evidence="2" id="KW-1185">Reference proteome</keyword>
<dbReference type="Proteomes" id="UP001140076">
    <property type="component" value="Unassembled WGS sequence"/>
</dbReference>
<sequence length="110" mass="12109">MVTPHKGGYTPVPLSEVNAAMRVITDLFHVHRTIAVSPDRSIRPRPVGMGPSRYGVYLIYDCEADDEHMALGVLRAALDLLGPDVLTGWKPYVWKVVERRPRASGPNSGS</sequence>